<dbReference type="EMBL" id="CM042023">
    <property type="protein sequence ID" value="KAI3814076.1"/>
    <property type="molecule type" value="Genomic_DNA"/>
</dbReference>
<comment type="caution">
    <text evidence="1">The sequence shown here is derived from an EMBL/GenBank/DDBJ whole genome shotgun (WGS) entry which is preliminary data.</text>
</comment>
<proteinExistence type="predicted"/>
<sequence length="140" mass="15776">MLILAGTRKTLSAFVLRDQGKGAATRRAQTVIHKDSGLKAFQSCNPPEFTGILGAIDAQEWLSRMKTIFQTYNCVPEERLNWNKNKRRTKRGKEKKKVQEQGLANTKGLILVIKAREPFNKMSQLVVTAGKSTLVPTDYR</sequence>
<evidence type="ECO:0000313" key="2">
    <source>
        <dbReference type="Proteomes" id="UP001056120"/>
    </source>
</evidence>
<reference evidence="1 2" key="2">
    <citation type="journal article" date="2022" name="Mol. Ecol. Resour.">
        <title>The genomes of chicory, endive, great burdock and yacon provide insights into Asteraceae paleo-polyploidization history and plant inulin production.</title>
        <authorList>
            <person name="Fan W."/>
            <person name="Wang S."/>
            <person name="Wang H."/>
            <person name="Wang A."/>
            <person name="Jiang F."/>
            <person name="Liu H."/>
            <person name="Zhao H."/>
            <person name="Xu D."/>
            <person name="Zhang Y."/>
        </authorList>
    </citation>
    <scope>NUCLEOTIDE SEQUENCE [LARGE SCALE GENOMIC DNA]</scope>
    <source>
        <strain evidence="2">cv. Yunnan</strain>
        <tissue evidence="1">Leaves</tissue>
    </source>
</reference>
<evidence type="ECO:0000313" key="1">
    <source>
        <dbReference type="EMBL" id="KAI3814076.1"/>
    </source>
</evidence>
<organism evidence="1 2">
    <name type="scientific">Smallanthus sonchifolius</name>
    <dbReference type="NCBI Taxonomy" id="185202"/>
    <lineage>
        <taxon>Eukaryota</taxon>
        <taxon>Viridiplantae</taxon>
        <taxon>Streptophyta</taxon>
        <taxon>Embryophyta</taxon>
        <taxon>Tracheophyta</taxon>
        <taxon>Spermatophyta</taxon>
        <taxon>Magnoliopsida</taxon>
        <taxon>eudicotyledons</taxon>
        <taxon>Gunneridae</taxon>
        <taxon>Pentapetalae</taxon>
        <taxon>asterids</taxon>
        <taxon>campanulids</taxon>
        <taxon>Asterales</taxon>
        <taxon>Asteraceae</taxon>
        <taxon>Asteroideae</taxon>
        <taxon>Heliantheae alliance</taxon>
        <taxon>Millerieae</taxon>
        <taxon>Smallanthus</taxon>
    </lineage>
</organism>
<accession>A0ACB9J2U4</accession>
<protein>
    <submittedName>
        <fullName evidence="1">Uncharacterized protein</fullName>
    </submittedName>
</protein>
<dbReference type="Proteomes" id="UP001056120">
    <property type="component" value="Linkage Group LG06"/>
</dbReference>
<keyword evidence="2" id="KW-1185">Reference proteome</keyword>
<name>A0ACB9J2U4_9ASTR</name>
<reference evidence="2" key="1">
    <citation type="journal article" date="2022" name="Mol. Ecol. Resour.">
        <title>The genomes of chicory, endive, great burdock and yacon provide insights into Asteraceae palaeo-polyploidization history and plant inulin production.</title>
        <authorList>
            <person name="Fan W."/>
            <person name="Wang S."/>
            <person name="Wang H."/>
            <person name="Wang A."/>
            <person name="Jiang F."/>
            <person name="Liu H."/>
            <person name="Zhao H."/>
            <person name="Xu D."/>
            <person name="Zhang Y."/>
        </authorList>
    </citation>
    <scope>NUCLEOTIDE SEQUENCE [LARGE SCALE GENOMIC DNA]</scope>
    <source>
        <strain evidence="2">cv. Yunnan</strain>
    </source>
</reference>
<gene>
    <name evidence="1" type="ORF">L1987_18821</name>
</gene>